<reference evidence="10" key="1">
    <citation type="submission" date="2020-10" db="EMBL/GenBank/DDBJ databases">
        <authorList>
            <person name="Gilroy R."/>
        </authorList>
    </citation>
    <scope>NUCLEOTIDE SEQUENCE</scope>
    <source>
        <strain evidence="10">ChiW3-316</strain>
    </source>
</reference>
<dbReference type="InterPro" id="IPR045864">
    <property type="entry name" value="aa-tRNA-synth_II/BPL/LPL"/>
</dbReference>
<keyword evidence="4 8" id="KW-0067">ATP-binding</keyword>
<evidence type="ECO:0000313" key="11">
    <source>
        <dbReference type="Proteomes" id="UP000824107"/>
    </source>
</evidence>
<dbReference type="SUPFAM" id="SSF64586">
    <property type="entry name" value="C-terminal domain of ProRS"/>
    <property type="match status" value="1"/>
</dbReference>
<keyword evidence="6 8" id="KW-0030">Aminoacyl-tRNA synthetase</keyword>
<dbReference type="InterPro" id="IPR002314">
    <property type="entry name" value="aa-tRNA-synt_IIb"/>
</dbReference>
<dbReference type="Pfam" id="PF00587">
    <property type="entry name" value="tRNA-synt_2b"/>
    <property type="match status" value="1"/>
</dbReference>
<dbReference type="GO" id="GO:0004827">
    <property type="term" value="F:proline-tRNA ligase activity"/>
    <property type="evidence" value="ECO:0007669"/>
    <property type="project" value="UniProtKB-UniRule"/>
</dbReference>
<dbReference type="Pfam" id="PF09180">
    <property type="entry name" value="ProRS-C_1"/>
    <property type="match status" value="1"/>
</dbReference>
<comment type="caution">
    <text evidence="10">The sequence shown here is derived from an EMBL/GenBank/DDBJ whole genome shotgun (WGS) entry which is preliminary data.</text>
</comment>
<evidence type="ECO:0000256" key="6">
    <source>
        <dbReference type="ARBA" id="ARBA00023146"/>
    </source>
</evidence>
<dbReference type="FunFam" id="3.30.930.10:FF:000037">
    <property type="entry name" value="Proline--tRNA ligase"/>
    <property type="match status" value="1"/>
</dbReference>
<comment type="subunit">
    <text evidence="8">Homodimer.</text>
</comment>
<dbReference type="GO" id="GO:0006433">
    <property type="term" value="P:prolyl-tRNA aminoacylation"/>
    <property type="evidence" value="ECO:0007669"/>
    <property type="project" value="UniProtKB-UniRule"/>
</dbReference>
<accession>A0A9D1SAU2</accession>
<dbReference type="GO" id="GO:0005737">
    <property type="term" value="C:cytoplasm"/>
    <property type="evidence" value="ECO:0007669"/>
    <property type="project" value="UniProtKB-SubCell"/>
</dbReference>
<dbReference type="InterPro" id="IPR033721">
    <property type="entry name" value="ProRS_core_arch_euk"/>
</dbReference>
<dbReference type="Gene3D" id="3.30.110.30">
    <property type="entry name" value="C-terminal domain of ProRS"/>
    <property type="match status" value="1"/>
</dbReference>
<dbReference type="InterPro" id="IPR017449">
    <property type="entry name" value="Pro-tRNA_synth_II"/>
</dbReference>
<evidence type="ECO:0000256" key="8">
    <source>
        <dbReference type="HAMAP-Rule" id="MF_01571"/>
    </source>
</evidence>
<evidence type="ECO:0000256" key="5">
    <source>
        <dbReference type="ARBA" id="ARBA00022917"/>
    </source>
</evidence>
<comment type="subcellular location">
    <subcellularLocation>
        <location evidence="8">Cytoplasm</location>
    </subcellularLocation>
</comment>
<dbReference type="GO" id="GO:0017101">
    <property type="term" value="C:aminoacyl-tRNA synthetase multienzyme complex"/>
    <property type="evidence" value="ECO:0007669"/>
    <property type="project" value="TreeGrafter"/>
</dbReference>
<dbReference type="SMART" id="SM00946">
    <property type="entry name" value="ProRS-C_1"/>
    <property type="match status" value="1"/>
</dbReference>
<dbReference type="EC" id="6.1.1.15" evidence="8"/>
<evidence type="ECO:0000256" key="2">
    <source>
        <dbReference type="ARBA" id="ARBA00022598"/>
    </source>
</evidence>
<protein>
    <recommendedName>
        <fullName evidence="8">Proline--tRNA ligase</fullName>
        <ecNumber evidence="8">6.1.1.15</ecNumber>
    </recommendedName>
    <alternativeName>
        <fullName evidence="8">Prolyl-tRNA synthetase</fullName>
        <shortName evidence="8">ProRS</shortName>
    </alternativeName>
</protein>
<dbReference type="InterPro" id="IPR016061">
    <property type="entry name" value="Pro-tRNA_ligase_II_C"/>
</dbReference>
<evidence type="ECO:0000256" key="4">
    <source>
        <dbReference type="ARBA" id="ARBA00022840"/>
    </source>
</evidence>
<dbReference type="Gene3D" id="3.40.50.800">
    <property type="entry name" value="Anticodon-binding domain"/>
    <property type="match status" value="1"/>
</dbReference>
<comment type="catalytic activity">
    <reaction evidence="7 8">
        <text>tRNA(Pro) + L-proline + ATP = L-prolyl-tRNA(Pro) + AMP + diphosphate</text>
        <dbReference type="Rhea" id="RHEA:14305"/>
        <dbReference type="Rhea" id="RHEA-COMP:9700"/>
        <dbReference type="Rhea" id="RHEA-COMP:9702"/>
        <dbReference type="ChEBI" id="CHEBI:30616"/>
        <dbReference type="ChEBI" id="CHEBI:33019"/>
        <dbReference type="ChEBI" id="CHEBI:60039"/>
        <dbReference type="ChEBI" id="CHEBI:78442"/>
        <dbReference type="ChEBI" id="CHEBI:78532"/>
        <dbReference type="ChEBI" id="CHEBI:456215"/>
        <dbReference type="EC" id="6.1.1.15"/>
    </reaction>
</comment>
<evidence type="ECO:0000256" key="3">
    <source>
        <dbReference type="ARBA" id="ARBA00022741"/>
    </source>
</evidence>
<evidence type="ECO:0000259" key="9">
    <source>
        <dbReference type="PROSITE" id="PS50862"/>
    </source>
</evidence>
<dbReference type="Pfam" id="PF03129">
    <property type="entry name" value="HGTP_anticodon"/>
    <property type="match status" value="1"/>
</dbReference>
<evidence type="ECO:0000256" key="1">
    <source>
        <dbReference type="ARBA" id="ARBA00022490"/>
    </source>
</evidence>
<name>A0A9D1SAU2_9PROT</name>
<keyword evidence="5 8" id="KW-0648">Protein biosynthesis</keyword>
<proteinExistence type="inferred from homology"/>
<dbReference type="InterPro" id="IPR004499">
    <property type="entry name" value="Pro-tRNA-ligase_IIa_arc-type"/>
</dbReference>
<keyword evidence="2 8" id="KW-0436">Ligase</keyword>
<dbReference type="AlphaFoldDB" id="A0A9D1SAU2"/>
<dbReference type="PROSITE" id="PS50862">
    <property type="entry name" value="AA_TRNA_LIGASE_II"/>
    <property type="match status" value="1"/>
</dbReference>
<reference evidence="10" key="2">
    <citation type="journal article" date="2021" name="PeerJ">
        <title>Extensive microbial diversity within the chicken gut microbiome revealed by metagenomics and culture.</title>
        <authorList>
            <person name="Gilroy R."/>
            <person name="Ravi A."/>
            <person name="Getino M."/>
            <person name="Pursley I."/>
            <person name="Horton D.L."/>
            <person name="Alikhan N.F."/>
            <person name="Baker D."/>
            <person name="Gharbi K."/>
            <person name="Hall N."/>
            <person name="Watson M."/>
            <person name="Adriaenssens E.M."/>
            <person name="Foster-Nyarko E."/>
            <person name="Jarju S."/>
            <person name="Secka A."/>
            <person name="Antonio M."/>
            <person name="Oren A."/>
            <person name="Chaudhuri R.R."/>
            <person name="La Ragione R."/>
            <person name="Hildebrand F."/>
            <person name="Pallen M.J."/>
        </authorList>
    </citation>
    <scope>NUCLEOTIDE SEQUENCE</scope>
    <source>
        <strain evidence="10">ChiW3-316</strain>
    </source>
</reference>
<dbReference type="Gene3D" id="3.30.930.10">
    <property type="entry name" value="Bira Bifunctional Protein, Domain 2"/>
    <property type="match status" value="1"/>
</dbReference>
<dbReference type="CDD" id="cd00778">
    <property type="entry name" value="ProRS_core_arch_euk"/>
    <property type="match status" value="1"/>
</dbReference>
<comment type="domain">
    <text evidence="8">Consists of three domains: the N-terminal catalytic domain, the anticodon-binding domain and the C-terminal extension.</text>
</comment>
<comment type="function">
    <text evidence="8">Catalyzes the attachment of proline to tRNA(Pro) in a two-step reaction: proline is first activated by ATP to form Pro-AMP and then transferred to the acceptor end of tRNA(Pro).</text>
</comment>
<dbReference type="EMBL" id="DVNC01000016">
    <property type="protein sequence ID" value="HIU52793.1"/>
    <property type="molecule type" value="Genomic_DNA"/>
</dbReference>
<keyword evidence="3 8" id="KW-0547">Nucleotide-binding</keyword>
<dbReference type="SUPFAM" id="SSF52954">
    <property type="entry name" value="Class II aaRS ABD-related"/>
    <property type="match status" value="1"/>
</dbReference>
<sequence length="505" mass="57340">MGLKNTRAGNYPEWYQNVVSEADMAENSSSPGCMVIKPWGYGIWERIRDVFDEKIKETEHENCYFPMFIPLSFFQKEAEHVDGFAKEMAVVTHSRLSMKDGKLTPDSKLEEPLIVRPTSEAIIADSFSKWVKSYRDLPVLVNQWANVVRWEMRPRLFLRTREFLWQEGHTAHANAAEAEEETKRMLEAYRDLCENTLAMPVLVGRKPEHEKFPGAVDTYCVEAMMQDGKALQAGTSHFLGQNFAKSANISFINNQGQSEYAYTTSWGVSTRLIGGVIMTHADDDGMVVPPKIAPYQVVIVPVIKKPEDSEAIMAYINKLAAALKTQAPFAEKIRLKIDRRDKASVDKFWEWTRKGAPVICEIGMRDVEGNKVMVKERTKLGTPEGKQIVGFDEFVASVSSRLEQMQKDIFAKAKNRLEHNIRTDITDPAEFKKYFAESNVWIEDNKQGKVAFVRGKWSGDPESESILKEMKITIRCIPFDQSGSEGICLLTGKPATMDVIYARSY</sequence>
<dbReference type="HAMAP" id="MF_01571">
    <property type="entry name" value="Pro_tRNA_synth_type3"/>
    <property type="match status" value="1"/>
</dbReference>
<keyword evidence="1 8" id="KW-0963">Cytoplasm</keyword>
<dbReference type="Proteomes" id="UP000824107">
    <property type="component" value="Unassembled WGS sequence"/>
</dbReference>
<organism evidence="10 11">
    <name type="scientific">Candidatus Scatocola faecipullorum</name>
    <dbReference type="NCBI Taxonomy" id="2840917"/>
    <lineage>
        <taxon>Bacteria</taxon>
        <taxon>Pseudomonadati</taxon>
        <taxon>Pseudomonadota</taxon>
        <taxon>Alphaproteobacteria</taxon>
        <taxon>Rhodospirillales</taxon>
        <taxon>Rhodospirillaceae</taxon>
        <taxon>Rhodospirillaceae incertae sedis</taxon>
        <taxon>Candidatus Scatocola</taxon>
    </lineage>
</organism>
<dbReference type="PANTHER" id="PTHR43382:SF2">
    <property type="entry name" value="BIFUNCTIONAL GLUTAMATE_PROLINE--TRNA LIGASE"/>
    <property type="match status" value="1"/>
</dbReference>
<dbReference type="InterPro" id="IPR006195">
    <property type="entry name" value="aa-tRNA-synth_II"/>
</dbReference>
<dbReference type="PANTHER" id="PTHR43382">
    <property type="entry name" value="PROLYL-TRNA SYNTHETASE"/>
    <property type="match status" value="1"/>
</dbReference>
<gene>
    <name evidence="8" type="primary">proS</name>
    <name evidence="10" type="ORF">IAD20_01780</name>
</gene>
<evidence type="ECO:0000313" key="10">
    <source>
        <dbReference type="EMBL" id="HIU52793.1"/>
    </source>
</evidence>
<dbReference type="InterPro" id="IPR004154">
    <property type="entry name" value="Anticodon-bd"/>
</dbReference>
<dbReference type="NCBIfam" id="TIGR00408">
    <property type="entry name" value="proS_fam_I"/>
    <property type="match status" value="1"/>
</dbReference>
<feature type="domain" description="Aminoacyl-transfer RNA synthetases class-II family profile" evidence="9">
    <location>
        <begin position="40"/>
        <end position="289"/>
    </location>
</feature>
<evidence type="ECO:0000256" key="7">
    <source>
        <dbReference type="ARBA" id="ARBA00047671"/>
    </source>
</evidence>
<dbReference type="SUPFAM" id="SSF55681">
    <property type="entry name" value="Class II aaRS and biotin synthetases"/>
    <property type="match status" value="1"/>
</dbReference>
<dbReference type="GO" id="GO:0005524">
    <property type="term" value="F:ATP binding"/>
    <property type="evidence" value="ECO:0007669"/>
    <property type="project" value="UniProtKB-UniRule"/>
</dbReference>
<comment type="similarity">
    <text evidence="8">Belongs to the class-II aminoacyl-tRNA synthetase family. ProS type 3 subfamily.</text>
</comment>
<dbReference type="InterPro" id="IPR036621">
    <property type="entry name" value="Anticodon-bd_dom_sf"/>
</dbReference>